<accession>A0AAV5I7P4</accession>
<reference evidence="1 2" key="1">
    <citation type="journal article" date="2021" name="Commun. Biol.">
        <title>The genome of Shorea leprosula (Dipterocarpaceae) highlights the ecological relevance of drought in aseasonal tropical rainforests.</title>
        <authorList>
            <person name="Ng K.K.S."/>
            <person name="Kobayashi M.J."/>
            <person name="Fawcett J.A."/>
            <person name="Hatakeyama M."/>
            <person name="Paape T."/>
            <person name="Ng C.H."/>
            <person name="Ang C.C."/>
            <person name="Tnah L.H."/>
            <person name="Lee C.T."/>
            <person name="Nishiyama T."/>
            <person name="Sese J."/>
            <person name="O'Brien M.J."/>
            <person name="Copetti D."/>
            <person name="Mohd Noor M.I."/>
            <person name="Ong R.C."/>
            <person name="Putra M."/>
            <person name="Sireger I.Z."/>
            <person name="Indrioko S."/>
            <person name="Kosugi Y."/>
            <person name="Izuno A."/>
            <person name="Isagi Y."/>
            <person name="Lee S.L."/>
            <person name="Shimizu K.K."/>
        </authorList>
    </citation>
    <scope>NUCLEOTIDE SEQUENCE [LARGE SCALE GENOMIC DNA]</scope>
    <source>
        <strain evidence="1">214</strain>
    </source>
</reference>
<protein>
    <submittedName>
        <fullName evidence="1">Uncharacterized protein</fullName>
    </submittedName>
</protein>
<comment type="caution">
    <text evidence="1">The sequence shown here is derived from an EMBL/GenBank/DDBJ whole genome shotgun (WGS) entry which is preliminary data.</text>
</comment>
<sequence length="72" mass="7738">MASSSSNSFSDAEKELKAPPLANCKRGRGVILRGEMFCCKMIPIQVLGLGLQSSIRLGLLKKSHSCISTKDV</sequence>
<dbReference type="AlphaFoldDB" id="A0AAV5I7P4"/>
<dbReference type="Proteomes" id="UP001054252">
    <property type="component" value="Unassembled WGS sequence"/>
</dbReference>
<dbReference type="EMBL" id="BPVZ01000011">
    <property type="protein sequence ID" value="GKU97118.1"/>
    <property type="molecule type" value="Genomic_DNA"/>
</dbReference>
<keyword evidence="2" id="KW-1185">Reference proteome</keyword>
<gene>
    <name evidence="1" type="ORF">SLEP1_g10298</name>
</gene>
<evidence type="ECO:0000313" key="2">
    <source>
        <dbReference type="Proteomes" id="UP001054252"/>
    </source>
</evidence>
<proteinExistence type="predicted"/>
<name>A0AAV5I7P4_9ROSI</name>
<evidence type="ECO:0000313" key="1">
    <source>
        <dbReference type="EMBL" id="GKU97118.1"/>
    </source>
</evidence>
<organism evidence="1 2">
    <name type="scientific">Rubroshorea leprosula</name>
    <dbReference type="NCBI Taxonomy" id="152421"/>
    <lineage>
        <taxon>Eukaryota</taxon>
        <taxon>Viridiplantae</taxon>
        <taxon>Streptophyta</taxon>
        <taxon>Embryophyta</taxon>
        <taxon>Tracheophyta</taxon>
        <taxon>Spermatophyta</taxon>
        <taxon>Magnoliopsida</taxon>
        <taxon>eudicotyledons</taxon>
        <taxon>Gunneridae</taxon>
        <taxon>Pentapetalae</taxon>
        <taxon>rosids</taxon>
        <taxon>malvids</taxon>
        <taxon>Malvales</taxon>
        <taxon>Dipterocarpaceae</taxon>
        <taxon>Rubroshorea</taxon>
    </lineage>
</organism>